<gene>
    <name evidence="1" type="ORF">P153DRAFT_64062</name>
</gene>
<keyword evidence="2" id="KW-1185">Reference proteome</keyword>
<dbReference type="GeneID" id="54413750"/>
<dbReference type="Proteomes" id="UP000799771">
    <property type="component" value="Unassembled WGS sequence"/>
</dbReference>
<proteinExistence type="predicted"/>
<evidence type="ECO:0000313" key="1">
    <source>
        <dbReference type="EMBL" id="KAF2127314.1"/>
    </source>
</evidence>
<dbReference type="RefSeq" id="XP_033521703.1">
    <property type="nucleotide sequence ID" value="XM_033673318.1"/>
</dbReference>
<dbReference type="EMBL" id="ML977511">
    <property type="protein sequence ID" value="KAF2127314.1"/>
    <property type="molecule type" value="Genomic_DNA"/>
</dbReference>
<evidence type="ECO:0000313" key="2">
    <source>
        <dbReference type="Proteomes" id="UP000799771"/>
    </source>
</evidence>
<accession>A0A6A6A8A9</accession>
<sequence>MRAREPGSCSRSLAYKVGVCVCVLVRRVAPCATLACFLNIPCLVLSCFVVSGDFGEGLRVDGVRLVDDRWGMHACMGGRDGSSWREGGYLWGWGVMQRLTYAVCCMLDVCCVSYVVEREGSASWVGLVVGGE</sequence>
<organism evidence="1 2">
    <name type="scientific">Dothidotthia symphoricarpi CBS 119687</name>
    <dbReference type="NCBI Taxonomy" id="1392245"/>
    <lineage>
        <taxon>Eukaryota</taxon>
        <taxon>Fungi</taxon>
        <taxon>Dikarya</taxon>
        <taxon>Ascomycota</taxon>
        <taxon>Pezizomycotina</taxon>
        <taxon>Dothideomycetes</taxon>
        <taxon>Pleosporomycetidae</taxon>
        <taxon>Pleosporales</taxon>
        <taxon>Dothidotthiaceae</taxon>
        <taxon>Dothidotthia</taxon>
    </lineage>
</organism>
<protein>
    <submittedName>
        <fullName evidence="1">Uncharacterized protein</fullName>
    </submittedName>
</protein>
<dbReference type="AlphaFoldDB" id="A0A6A6A8A9"/>
<reference evidence="1" key="1">
    <citation type="journal article" date="2020" name="Stud. Mycol.">
        <title>101 Dothideomycetes genomes: a test case for predicting lifestyles and emergence of pathogens.</title>
        <authorList>
            <person name="Haridas S."/>
            <person name="Albert R."/>
            <person name="Binder M."/>
            <person name="Bloem J."/>
            <person name="Labutti K."/>
            <person name="Salamov A."/>
            <person name="Andreopoulos B."/>
            <person name="Baker S."/>
            <person name="Barry K."/>
            <person name="Bills G."/>
            <person name="Bluhm B."/>
            <person name="Cannon C."/>
            <person name="Castanera R."/>
            <person name="Culley D."/>
            <person name="Daum C."/>
            <person name="Ezra D."/>
            <person name="Gonzalez J."/>
            <person name="Henrissat B."/>
            <person name="Kuo A."/>
            <person name="Liang C."/>
            <person name="Lipzen A."/>
            <person name="Lutzoni F."/>
            <person name="Magnuson J."/>
            <person name="Mondo S."/>
            <person name="Nolan M."/>
            <person name="Ohm R."/>
            <person name="Pangilinan J."/>
            <person name="Park H.-J."/>
            <person name="Ramirez L."/>
            <person name="Alfaro M."/>
            <person name="Sun H."/>
            <person name="Tritt A."/>
            <person name="Yoshinaga Y."/>
            <person name="Zwiers L.-H."/>
            <person name="Turgeon B."/>
            <person name="Goodwin S."/>
            <person name="Spatafora J."/>
            <person name="Crous P."/>
            <person name="Grigoriev I."/>
        </authorList>
    </citation>
    <scope>NUCLEOTIDE SEQUENCE</scope>
    <source>
        <strain evidence="1">CBS 119687</strain>
    </source>
</reference>
<name>A0A6A6A8A9_9PLEO</name>